<reference evidence="2" key="1">
    <citation type="submission" date="2015-10" db="EMBL/GenBank/DDBJ databases">
        <authorList>
            <person name="Gilbert D.G."/>
        </authorList>
    </citation>
    <scope>NUCLEOTIDE SEQUENCE</scope>
</reference>
<comment type="similarity">
    <text evidence="1">Belongs to the BolA/IbaG family.</text>
</comment>
<dbReference type="GO" id="GO:0006351">
    <property type="term" value="P:DNA-templated transcription"/>
    <property type="evidence" value="ECO:0007669"/>
    <property type="project" value="TreeGrafter"/>
</dbReference>
<evidence type="ECO:0000256" key="1">
    <source>
        <dbReference type="ARBA" id="ARBA00005578"/>
    </source>
</evidence>
<dbReference type="Gene3D" id="3.10.20.90">
    <property type="entry name" value="Phosphatidylinositol 3-kinase Catalytic Subunit, Chain A, domain 1"/>
    <property type="match status" value="1"/>
</dbReference>
<sequence length="103" mass="11193">MNTVQSTIERKLGALTPLHVEVINESHMHSGPATDSHFKLVVVSAAFEGIRAVARHQRVYQILAEELAGEVHALALHLYTPNEWQVTNSVPASPNCKGGSLVD</sequence>
<proteinExistence type="inferred from homology"/>
<dbReference type="Pfam" id="PF01722">
    <property type="entry name" value="BolA"/>
    <property type="match status" value="1"/>
</dbReference>
<dbReference type="PIRSF" id="PIRSF003113">
    <property type="entry name" value="BolA"/>
    <property type="match status" value="1"/>
</dbReference>
<dbReference type="AlphaFoldDB" id="A0A160TFZ7"/>
<gene>
    <name evidence="2" type="ORF">MGWOODY_Tha2914</name>
</gene>
<keyword evidence="2" id="KW-0132">Cell division</keyword>
<dbReference type="PANTHER" id="PTHR46229:SF2">
    <property type="entry name" value="BOLA-LIKE PROTEIN 1"/>
    <property type="match status" value="1"/>
</dbReference>
<dbReference type="GO" id="GO:0005829">
    <property type="term" value="C:cytosol"/>
    <property type="evidence" value="ECO:0007669"/>
    <property type="project" value="TreeGrafter"/>
</dbReference>
<dbReference type="PANTHER" id="PTHR46229">
    <property type="entry name" value="BOLA TRANSCRIPTION REGULATOR"/>
    <property type="match status" value="1"/>
</dbReference>
<name>A0A160TFZ7_9ZZZZ</name>
<dbReference type="SUPFAM" id="SSF82657">
    <property type="entry name" value="BolA-like"/>
    <property type="match status" value="1"/>
</dbReference>
<dbReference type="InterPro" id="IPR036065">
    <property type="entry name" value="BolA-like_sf"/>
</dbReference>
<evidence type="ECO:0000313" key="2">
    <source>
        <dbReference type="EMBL" id="CUS42838.1"/>
    </source>
</evidence>
<keyword evidence="2" id="KW-0131">Cell cycle</keyword>
<organism evidence="2">
    <name type="scientific">hydrothermal vent metagenome</name>
    <dbReference type="NCBI Taxonomy" id="652676"/>
    <lineage>
        <taxon>unclassified sequences</taxon>
        <taxon>metagenomes</taxon>
        <taxon>ecological metagenomes</taxon>
    </lineage>
</organism>
<dbReference type="GO" id="GO:0051301">
    <property type="term" value="P:cell division"/>
    <property type="evidence" value="ECO:0007669"/>
    <property type="project" value="UniProtKB-KW"/>
</dbReference>
<dbReference type="InterPro" id="IPR050961">
    <property type="entry name" value="BolA/IbaG_stress_morph_reg"/>
</dbReference>
<protein>
    <submittedName>
        <fullName evidence="2">Cell division protein BolA</fullName>
    </submittedName>
</protein>
<accession>A0A160TFZ7</accession>
<dbReference type="InterPro" id="IPR002634">
    <property type="entry name" value="BolA"/>
</dbReference>
<dbReference type="EMBL" id="CZQC01000071">
    <property type="protein sequence ID" value="CUS42838.1"/>
    <property type="molecule type" value="Genomic_DNA"/>
</dbReference>